<proteinExistence type="predicted"/>
<keyword evidence="2" id="KW-1185">Reference proteome</keyword>
<dbReference type="AlphaFoldDB" id="A0A2Z6ZWV8"/>
<gene>
    <name evidence="1" type="ORF">F511_47672</name>
</gene>
<protein>
    <submittedName>
        <fullName evidence="1">Uncharacterized protein</fullName>
    </submittedName>
</protein>
<evidence type="ECO:0000313" key="1">
    <source>
        <dbReference type="EMBL" id="KZT75303.1"/>
    </source>
</evidence>
<dbReference type="EMBL" id="KV290053">
    <property type="protein sequence ID" value="KZT75303.1"/>
    <property type="molecule type" value="Genomic_DNA"/>
</dbReference>
<sequence length="65" mass="7461">MKWLISHTSKGRRVIRRWYMMALSGKCRIIMLGKSLKRDPTSPCGGFLPAVLQRRPIEEWAGVSC</sequence>
<accession>A0A2Z6ZWV8</accession>
<evidence type="ECO:0000313" key="2">
    <source>
        <dbReference type="Proteomes" id="UP000250235"/>
    </source>
</evidence>
<reference evidence="1 2" key="1">
    <citation type="journal article" date="2015" name="Proc. Natl. Acad. Sci. U.S.A.">
        <title>The resurrection genome of Boea hygrometrica: A blueprint for survival of dehydration.</title>
        <authorList>
            <person name="Xiao L."/>
            <person name="Yang G."/>
            <person name="Zhang L."/>
            <person name="Yang X."/>
            <person name="Zhao S."/>
            <person name="Ji Z."/>
            <person name="Zhou Q."/>
            <person name="Hu M."/>
            <person name="Wang Y."/>
            <person name="Chen M."/>
            <person name="Xu Y."/>
            <person name="Jin H."/>
            <person name="Xiao X."/>
            <person name="Hu G."/>
            <person name="Bao F."/>
            <person name="Hu Y."/>
            <person name="Wan P."/>
            <person name="Li L."/>
            <person name="Deng X."/>
            <person name="Kuang T."/>
            <person name="Xiang C."/>
            <person name="Zhu J.K."/>
            <person name="Oliver M.J."/>
            <person name="He Y."/>
        </authorList>
    </citation>
    <scope>NUCLEOTIDE SEQUENCE [LARGE SCALE GENOMIC DNA]</scope>
    <source>
        <strain evidence="2">cv. XS01</strain>
    </source>
</reference>
<dbReference type="Proteomes" id="UP000250235">
    <property type="component" value="Unassembled WGS sequence"/>
</dbReference>
<name>A0A2Z6ZWV8_9LAMI</name>
<organism evidence="1 2">
    <name type="scientific">Dorcoceras hygrometricum</name>
    <dbReference type="NCBI Taxonomy" id="472368"/>
    <lineage>
        <taxon>Eukaryota</taxon>
        <taxon>Viridiplantae</taxon>
        <taxon>Streptophyta</taxon>
        <taxon>Embryophyta</taxon>
        <taxon>Tracheophyta</taxon>
        <taxon>Spermatophyta</taxon>
        <taxon>Magnoliopsida</taxon>
        <taxon>eudicotyledons</taxon>
        <taxon>Gunneridae</taxon>
        <taxon>Pentapetalae</taxon>
        <taxon>asterids</taxon>
        <taxon>lamiids</taxon>
        <taxon>Lamiales</taxon>
        <taxon>Gesneriaceae</taxon>
        <taxon>Didymocarpoideae</taxon>
        <taxon>Trichosporeae</taxon>
        <taxon>Loxocarpinae</taxon>
        <taxon>Dorcoceras</taxon>
    </lineage>
</organism>